<organism evidence="4 5">
    <name type="scientific">Magnetococcus marinus (strain ATCC BAA-1437 / JCM 17883 / MC-1)</name>
    <dbReference type="NCBI Taxonomy" id="156889"/>
    <lineage>
        <taxon>Bacteria</taxon>
        <taxon>Pseudomonadati</taxon>
        <taxon>Pseudomonadota</taxon>
        <taxon>Magnetococcia</taxon>
        <taxon>Magnetococcales</taxon>
        <taxon>Magnetococcaceae</taxon>
        <taxon>Magnetococcus</taxon>
    </lineage>
</organism>
<reference evidence="4 5" key="2">
    <citation type="journal article" date="2012" name="Int. J. Syst. Evol. Microbiol.">
        <title>Magnetococcus marinus gen. nov., sp. nov., a marine, magnetotactic bacterium that represents a novel lineage (Magnetococcaceae fam. nov.; Magnetococcales ord. nov.) at the base of the Alphaproteobacteria.</title>
        <authorList>
            <person name="Bazylinski D.A."/>
            <person name="Williams T.J."/>
            <person name="Lefevre C.T."/>
            <person name="Berg R.J."/>
            <person name="Zhang C.L."/>
            <person name="Bowser S.S."/>
            <person name="Dean A.J."/>
            <person name="Beveridge T.J."/>
        </authorList>
    </citation>
    <scope>NUCLEOTIDE SEQUENCE [LARGE SCALE GENOMIC DNA]</scope>
    <source>
        <strain evidence="5">ATCC BAA-1437 / JCM 17883 / MC-1</strain>
    </source>
</reference>
<dbReference type="GO" id="GO:0043190">
    <property type="term" value="C:ATP-binding cassette (ABC) transporter complex"/>
    <property type="evidence" value="ECO:0007669"/>
    <property type="project" value="InterPro"/>
</dbReference>
<accession>A0LD47</accession>
<dbReference type="eggNOG" id="COG3221">
    <property type="taxonomic scope" value="Bacteria"/>
</dbReference>
<evidence type="ECO:0000313" key="5">
    <source>
        <dbReference type="Proteomes" id="UP000002586"/>
    </source>
</evidence>
<comment type="similarity">
    <text evidence="1">Belongs to the phosphate/phosphite/phosphonate binding protein family.</text>
</comment>
<gene>
    <name evidence="4" type="ordered locus">Mmc1_3404</name>
</gene>
<dbReference type="Pfam" id="PF12974">
    <property type="entry name" value="Phosphonate-bd"/>
    <property type="match status" value="1"/>
</dbReference>
<evidence type="ECO:0000256" key="2">
    <source>
        <dbReference type="ARBA" id="ARBA00022729"/>
    </source>
</evidence>
<dbReference type="EMBL" id="CP000471">
    <property type="protein sequence ID" value="ABK45890.1"/>
    <property type="molecule type" value="Genomic_DNA"/>
</dbReference>
<name>A0LD47_MAGMM</name>
<evidence type="ECO:0000313" key="4">
    <source>
        <dbReference type="EMBL" id="ABK45890.1"/>
    </source>
</evidence>
<dbReference type="RefSeq" id="WP_011714947.1">
    <property type="nucleotide sequence ID" value="NC_008576.1"/>
</dbReference>
<dbReference type="AlphaFoldDB" id="A0LD47"/>
<dbReference type="OrthoDB" id="9802896at2"/>
<dbReference type="STRING" id="156889.Mmc1_3404"/>
<dbReference type="InterPro" id="IPR005770">
    <property type="entry name" value="PhnD"/>
</dbReference>
<dbReference type="Gene3D" id="3.40.190.10">
    <property type="entry name" value="Periplasmic binding protein-like II"/>
    <property type="match status" value="2"/>
</dbReference>
<feature type="chain" id="PRO_5002626462" evidence="3">
    <location>
        <begin position="25"/>
        <end position="284"/>
    </location>
</feature>
<protein>
    <submittedName>
        <fullName evidence="4">Phosphonate ABC transporter, periplasmic phosphonate-binding protein</fullName>
    </submittedName>
</protein>
<dbReference type="GO" id="GO:0055085">
    <property type="term" value="P:transmembrane transport"/>
    <property type="evidence" value="ECO:0007669"/>
    <property type="project" value="InterPro"/>
</dbReference>
<dbReference type="CDD" id="cd13574">
    <property type="entry name" value="PBP2_PnhD_4"/>
    <property type="match status" value="1"/>
</dbReference>
<dbReference type="PANTHER" id="PTHR35841">
    <property type="entry name" value="PHOSPHONATES-BINDING PERIPLASMIC PROTEIN"/>
    <property type="match status" value="1"/>
</dbReference>
<feature type="signal peptide" evidence="3">
    <location>
        <begin position="1"/>
        <end position="24"/>
    </location>
</feature>
<evidence type="ECO:0000256" key="3">
    <source>
        <dbReference type="SAM" id="SignalP"/>
    </source>
</evidence>
<reference evidence="5" key="1">
    <citation type="journal article" date="2009" name="Appl. Environ. Microbiol.">
        <title>Complete genome sequence of the chemolithoautotrophic marine magnetotactic coccus strain MC-1.</title>
        <authorList>
            <person name="Schubbe S."/>
            <person name="Williams T.J."/>
            <person name="Xie G."/>
            <person name="Kiss H.E."/>
            <person name="Brettin T.S."/>
            <person name="Martinez D."/>
            <person name="Ross C.A."/>
            <person name="Schuler D."/>
            <person name="Cox B.L."/>
            <person name="Nealson K.H."/>
            <person name="Bazylinski D.A."/>
        </authorList>
    </citation>
    <scope>NUCLEOTIDE SEQUENCE [LARGE SCALE GENOMIC DNA]</scope>
    <source>
        <strain evidence="5">ATCC BAA-1437 / JCM 17883 / MC-1</strain>
    </source>
</reference>
<dbReference type="NCBIfam" id="TIGR01098">
    <property type="entry name" value="3A0109s03R"/>
    <property type="match status" value="1"/>
</dbReference>
<proteinExistence type="inferred from homology"/>
<dbReference type="Proteomes" id="UP000002586">
    <property type="component" value="Chromosome"/>
</dbReference>
<dbReference type="KEGG" id="mgm:Mmc1_3404"/>
<dbReference type="PANTHER" id="PTHR35841:SF1">
    <property type="entry name" value="PHOSPHONATES-BINDING PERIPLASMIC PROTEIN"/>
    <property type="match status" value="1"/>
</dbReference>
<evidence type="ECO:0000256" key="1">
    <source>
        <dbReference type="ARBA" id="ARBA00007162"/>
    </source>
</evidence>
<sequence length="284" mass="31291" precursor="true">MVSRLWMALLCGLLNLLLATPSLAQTPLIFGVHPFLPATELHKRFQPLITFLMHELQRPVQFHVAANYAEHLKNLVDNQIDIAYLGPYPYIKLVHDFTQPRLLAQLRVNGENAYHGVIFTYEKASLQSLADLRGKRMAFGDVDSTMSHLIPLKMLQQAGVKKVDLGGFQHVNNHLNVVYGVLTGLFDAGATKESTYHQYAAWGLRVLARSPAVPNHVLVARATLPNAHIEAVKAALAKIGSGTLDTLILKPLKPNITGLGPVTDADFDGLRRLLSVPIPQRGQP</sequence>
<keyword evidence="5" id="KW-1185">Reference proteome</keyword>
<dbReference type="HOGENOM" id="CLU_051472_6_3_5"/>
<keyword evidence="2 3" id="KW-0732">Signal</keyword>
<dbReference type="SUPFAM" id="SSF53850">
    <property type="entry name" value="Periplasmic binding protein-like II"/>
    <property type="match status" value="1"/>
</dbReference>